<evidence type="ECO:0000256" key="2">
    <source>
        <dbReference type="ARBA" id="ARBA00022475"/>
    </source>
</evidence>
<keyword evidence="6" id="KW-0675">Receptor</keyword>
<keyword evidence="8" id="KW-1185">Reference proteome</keyword>
<comment type="caution">
    <text evidence="6">Lacks conserved residue(s) required for the propagation of feature annotation.</text>
</comment>
<dbReference type="GO" id="GO:0050909">
    <property type="term" value="P:sensory perception of taste"/>
    <property type="evidence" value="ECO:0007669"/>
    <property type="project" value="InterPro"/>
</dbReference>
<keyword evidence="2 6" id="KW-1003">Cell membrane</keyword>
<dbReference type="GO" id="GO:0007165">
    <property type="term" value="P:signal transduction"/>
    <property type="evidence" value="ECO:0007669"/>
    <property type="project" value="UniProtKB-KW"/>
</dbReference>
<evidence type="ECO:0000313" key="7">
    <source>
        <dbReference type="EnsemblMetazoa" id="RPRC008717-PA"/>
    </source>
</evidence>
<dbReference type="VEuPathDB" id="VectorBase:RPRC008717"/>
<proteinExistence type="inferred from homology"/>
<comment type="subcellular location">
    <subcellularLocation>
        <location evidence="1 6">Cell membrane</location>
        <topology evidence="1 6">Multi-pass membrane protein</topology>
    </subcellularLocation>
</comment>
<accession>T1HXE7</accession>
<sequence length="644" mass="75168">MLPWKKSNKIFNSSTIYGKKNNILITEMKFMIRFSKLFGLYPYSDELQLTLPSILFTGLMRILEIISCSLYLFVRDANQTSGDTKHLILELLIHLQILTLIPINLCHIYVHFKHNHLWRILINYIDVNIKIISTKMFILFIFLFIFLKMVCFICAGRFDSLSIGKHFLYVYRDLILIIISSQIFLLLECYTKLSQQLVEKLTVDKYRKMSYIKLNDCVQLQDHILCNAKIINNTFGKLILSLCTFAVFAFINLTYDIICDYKNQALSSTLMKLISSFQMLSIIISFSYFGEQFMEKMVRFLSSFNSLHNICRFYGLLPLNNNFQLSKLFLTVTLLDRLLEMIVSILFIYLRTSTAQPHGLEFIAKEFTLYARVIFILPANFLHIYSLLKNRKYLQKIQEHIGHNVDVSKVKLFIYLWLLLVGIKVSAVFYTKFGYLSKFVRRVIYTYYDISLMLLIAQFFIQVERLTILLTRLDQQLKSIILFDSRINIKKLLSLTIKHQKLIYFAYLIDSIYSKVLLFICTYCFITFVIVTYNLICTFHGVDITFLVQKSVSIIMVLLAIVSAAHFCEMFVKKAENFNLNLYKLLEADGNLDIYVSGNLRFYCLMKQNVQFSACGFFNIGYPLITSTIGVATTYLVIAVQLTT</sequence>
<reference evidence="7" key="1">
    <citation type="submission" date="2015-05" db="UniProtKB">
        <authorList>
            <consortium name="EnsemblMetazoa"/>
        </authorList>
    </citation>
    <scope>IDENTIFICATION</scope>
</reference>
<dbReference type="InParanoid" id="T1HXE7"/>
<evidence type="ECO:0000256" key="3">
    <source>
        <dbReference type="ARBA" id="ARBA00022692"/>
    </source>
</evidence>
<dbReference type="Proteomes" id="UP000015103">
    <property type="component" value="Unassembled WGS sequence"/>
</dbReference>
<feature type="transmembrane region" description="Helical" evidence="6">
    <location>
        <begin position="551"/>
        <end position="572"/>
    </location>
</feature>
<keyword evidence="3 6" id="KW-0812">Transmembrane</keyword>
<comment type="similarity">
    <text evidence="6">Belongs to the insect chemoreceptor superfamily. Gustatory receptor (GR) family.</text>
</comment>
<keyword evidence="6" id="KW-0807">Transducer</keyword>
<feature type="transmembrane region" description="Helical" evidence="6">
    <location>
        <begin position="137"/>
        <end position="158"/>
    </location>
</feature>
<keyword evidence="4 6" id="KW-1133">Transmembrane helix</keyword>
<dbReference type="OMA" id="LWRILIN"/>
<feature type="transmembrane region" description="Helical" evidence="6">
    <location>
        <begin position="412"/>
        <end position="431"/>
    </location>
</feature>
<name>T1HXE7_RHOPR</name>
<feature type="transmembrane region" description="Helical" evidence="6">
    <location>
        <begin position="369"/>
        <end position="388"/>
    </location>
</feature>
<feature type="transmembrane region" description="Helical" evidence="6">
    <location>
        <begin position="516"/>
        <end position="536"/>
    </location>
</feature>
<feature type="transmembrane region" description="Helical" evidence="6">
    <location>
        <begin position="443"/>
        <end position="463"/>
    </location>
</feature>
<dbReference type="AlphaFoldDB" id="T1HXE7"/>
<protein>
    <recommendedName>
        <fullName evidence="6">Gustatory receptor</fullName>
    </recommendedName>
</protein>
<evidence type="ECO:0000313" key="8">
    <source>
        <dbReference type="Proteomes" id="UP000015103"/>
    </source>
</evidence>
<evidence type="ECO:0000256" key="1">
    <source>
        <dbReference type="ARBA" id="ARBA00004651"/>
    </source>
</evidence>
<evidence type="ECO:0000256" key="5">
    <source>
        <dbReference type="ARBA" id="ARBA00023136"/>
    </source>
</evidence>
<dbReference type="InterPro" id="IPR013604">
    <property type="entry name" value="7TM_chemorcpt"/>
</dbReference>
<evidence type="ECO:0000256" key="6">
    <source>
        <dbReference type="RuleBase" id="RU363108"/>
    </source>
</evidence>
<organism evidence="7 8">
    <name type="scientific">Rhodnius prolixus</name>
    <name type="common">Triatomid bug</name>
    <dbReference type="NCBI Taxonomy" id="13249"/>
    <lineage>
        <taxon>Eukaryota</taxon>
        <taxon>Metazoa</taxon>
        <taxon>Ecdysozoa</taxon>
        <taxon>Arthropoda</taxon>
        <taxon>Hexapoda</taxon>
        <taxon>Insecta</taxon>
        <taxon>Pterygota</taxon>
        <taxon>Neoptera</taxon>
        <taxon>Paraneoptera</taxon>
        <taxon>Hemiptera</taxon>
        <taxon>Heteroptera</taxon>
        <taxon>Panheteroptera</taxon>
        <taxon>Cimicomorpha</taxon>
        <taxon>Reduviidae</taxon>
        <taxon>Triatominae</taxon>
        <taxon>Rhodnius</taxon>
    </lineage>
</organism>
<feature type="transmembrane region" description="Helical" evidence="6">
    <location>
        <begin position="170"/>
        <end position="190"/>
    </location>
</feature>
<dbReference type="GO" id="GO:0005886">
    <property type="term" value="C:plasma membrane"/>
    <property type="evidence" value="ECO:0007669"/>
    <property type="project" value="UniProtKB-SubCell"/>
</dbReference>
<comment type="function">
    <text evidence="6">Gustatory receptor which mediates acceptance or avoidance behavior, depending on its substrates.</text>
</comment>
<dbReference type="EMBL" id="ACPB03014148">
    <property type="status" value="NOT_ANNOTATED_CDS"/>
    <property type="molecule type" value="Genomic_DNA"/>
</dbReference>
<feature type="transmembrane region" description="Helical" evidence="6">
    <location>
        <begin position="238"/>
        <end position="258"/>
    </location>
</feature>
<feature type="transmembrane region" description="Helical" evidence="6">
    <location>
        <begin position="86"/>
        <end position="110"/>
    </location>
</feature>
<feature type="transmembrane region" description="Helical" evidence="6">
    <location>
        <begin position="54"/>
        <end position="74"/>
    </location>
</feature>
<feature type="transmembrane region" description="Helical" evidence="6">
    <location>
        <begin position="270"/>
        <end position="289"/>
    </location>
</feature>
<feature type="transmembrane region" description="Helical" evidence="6">
    <location>
        <begin position="328"/>
        <end position="349"/>
    </location>
</feature>
<dbReference type="Pfam" id="PF08395">
    <property type="entry name" value="7tm_7"/>
    <property type="match status" value="1"/>
</dbReference>
<dbReference type="EnsemblMetazoa" id="RPRC008717-RA">
    <property type="protein sequence ID" value="RPRC008717-PA"/>
    <property type="gene ID" value="RPRC008717"/>
</dbReference>
<evidence type="ECO:0000256" key="4">
    <source>
        <dbReference type="ARBA" id="ARBA00022989"/>
    </source>
</evidence>
<keyword evidence="5 6" id="KW-0472">Membrane</keyword>